<name>A0ABQ7IHQ8_9HELO</name>
<dbReference type="GeneID" id="62234236"/>
<organism evidence="1 2">
    <name type="scientific">Botrytis deweyae</name>
    <dbReference type="NCBI Taxonomy" id="2478750"/>
    <lineage>
        <taxon>Eukaryota</taxon>
        <taxon>Fungi</taxon>
        <taxon>Dikarya</taxon>
        <taxon>Ascomycota</taxon>
        <taxon>Pezizomycotina</taxon>
        <taxon>Leotiomycetes</taxon>
        <taxon>Helotiales</taxon>
        <taxon>Sclerotiniaceae</taxon>
        <taxon>Botrytis</taxon>
    </lineage>
</organism>
<dbReference type="RefSeq" id="XP_038808736.1">
    <property type="nucleotide sequence ID" value="XM_038955086.1"/>
</dbReference>
<comment type="caution">
    <text evidence="1">The sequence shown here is derived from an EMBL/GenBank/DDBJ whole genome shotgun (WGS) entry which is preliminary data.</text>
</comment>
<evidence type="ECO:0000313" key="1">
    <source>
        <dbReference type="EMBL" id="KAF7924412.1"/>
    </source>
</evidence>
<keyword evidence="2" id="KW-1185">Reference proteome</keyword>
<accession>A0ABQ7IHQ8</accession>
<proteinExistence type="predicted"/>
<dbReference type="EMBL" id="RCSX01000017">
    <property type="protein sequence ID" value="KAF7924412.1"/>
    <property type="molecule type" value="Genomic_DNA"/>
</dbReference>
<sequence length="73" mass="8217">MSYGKVVTLSNKLSSLGVSRSSVTPPSQFLYNRRTAYAQRSKISTSCKKLRPRNGMATQIRPILTFHLIANTW</sequence>
<reference evidence="1 2" key="1">
    <citation type="journal article" date="2020" name="Genome Biol. Evol.">
        <title>Comparative genomics of Sclerotiniaceae.</title>
        <authorList>
            <person name="Valero Jimenez C.A."/>
            <person name="Steentjes M."/>
            <person name="Scholten O.E."/>
            <person name="Van Kan J.A.L."/>
        </authorList>
    </citation>
    <scope>NUCLEOTIDE SEQUENCE [LARGE SCALE GENOMIC DNA]</scope>
    <source>
        <strain evidence="1 2">B1</strain>
    </source>
</reference>
<protein>
    <submittedName>
        <fullName evidence="1">Uncharacterized protein</fullName>
    </submittedName>
</protein>
<dbReference type="Proteomes" id="UP000783213">
    <property type="component" value="Unassembled WGS sequence"/>
</dbReference>
<evidence type="ECO:0000313" key="2">
    <source>
        <dbReference type="Proteomes" id="UP000783213"/>
    </source>
</evidence>
<gene>
    <name evidence="1" type="ORF">EAE98_007463</name>
</gene>